<dbReference type="PANTHER" id="PTHR43081:SF19">
    <property type="entry name" value="PH-SENSITIVE ADENYLATE CYCLASE RV1264"/>
    <property type="match status" value="1"/>
</dbReference>
<dbReference type="InterPro" id="IPR001054">
    <property type="entry name" value="A/G_cyclase"/>
</dbReference>
<dbReference type="EMBL" id="LT838813">
    <property type="protein sequence ID" value="SMD43034.1"/>
    <property type="molecule type" value="Genomic_DNA"/>
</dbReference>
<dbReference type="SMART" id="SM00044">
    <property type="entry name" value="CYCc"/>
    <property type="match status" value="1"/>
</dbReference>
<organism evidence="2 3">
    <name type="scientific">Aquiflexum balticum DSM 16537</name>
    <dbReference type="NCBI Taxonomy" id="758820"/>
    <lineage>
        <taxon>Bacteria</taxon>
        <taxon>Pseudomonadati</taxon>
        <taxon>Bacteroidota</taxon>
        <taxon>Cytophagia</taxon>
        <taxon>Cytophagales</taxon>
        <taxon>Cyclobacteriaceae</taxon>
        <taxon>Aquiflexum</taxon>
    </lineage>
</organism>
<keyword evidence="3" id="KW-1185">Reference proteome</keyword>
<dbReference type="Pfam" id="PF00211">
    <property type="entry name" value="Guanylate_cyc"/>
    <property type="match status" value="1"/>
</dbReference>
<evidence type="ECO:0000313" key="2">
    <source>
        <dbReference type="EMBL" id="SMD43034.1"/>
    </source>
</evidence>
<dbReference type="InterPro" id="IPR050697">
    <property type="entry name" value="Adenylyl/Guanylyl_Cyclase_3/4"/>
</dbReference>
<dbReference type="AlphaFoldDB" id="A0A1W2H2N7"/>
<dbReference type="RefSeq" id="WP_084119778.1">
    <property type="nucleotide sequence ID" value="NZ_LT838813.1"/>
</dbReference>
<dbReference type="InterPro" id="IPR029787">
    <property type="entry name" value="Nucleotide_cyclase"/>
</dbReference>
<name>A0A1W2H2N7_9BACT</name>
<dbReference type="GO" id="GO:0006171">
    <property type="term" value="P:cAMP biosynthetic process"/>
    <property type="evidence" value="ECO:0007669"/>
    <property type="project" value="TreeGrafter"/>
</dbReference>
<proteinExistence type="predicted"/>
<dbReference type="Proteomes" id="UP000192333">
    <property type="component" value="Chromosome I"/>
</dbReference>
<dbReference type="GO" id="GO:0035556">
    <property type="term" value="P:intracellular signal transduction"/>
    <property type="evidence" value="ECO:0007669"/>
    <property type="project" value="InterPro"/>
</dbReference>
<dbReference type="STRING" id="758820.SAMN00777080_1610"/>
<dbReference type="Gene3D" id="3.30.70.1230">
    <property type="entry name" value="Nucleotide cyclase"/>
    <property type="match status" value="1"/>
</dbReference>
<protein>
    <submittedName>
        <fullName evidence="2">Adenylate cyclase, class 3</fullName>
    </submittedName>
</protein>
<dbReference type="PROSITE" id="PS50125">
    <property type="entry name" value="GUANYLATE_CYCLASE_2"/>
    <property type="match status" value="1"/>
</dbReference>
<reference evidence="3" key="1">
    <citation type="submission" date="2017-04" db="EMBL/GenBank/DDBJ databases">
        <authorList>
            <person name="Varghese N."/>
            <person name="Submissions S."/>
        </authorList>
    </citation>
    <scope>NUCLEOTIDE SEQUENCE [LARGE SCALE GENOMIC DNA]</scope>
    <source>
        <strain evidence="3">DSM 16537</strain>
    </source>
</reference>
<feature type="domain" description="Guanylate cyclase" evidence="1">
    <location>
        <begin position="9"/>
        <end position="116"/>
    </location>
</feature>
<dbReference type="PANTHER" id="PTHR43081">
    <property type="entry name" value="ADENYLATE CYCLASE, TERMINAL-DIFFERENTIATION SPECIFIC-RELATED"/>
    <property type="match status" value="1"/>
</dbReference>
<dbReference type="CDD" id="cd07302">
    <property type="entry name" value="CHD"/>
    <property type="match status" value="1"/>
</dbReference>
<evidence type="ECO:0000313" key="3">
    <source>
        <dbReference type="Proteomes" id="UP000192333"/>
    </source>
</evidence>
<evidence type="ECO:0000259" key="1">
    <source>
        <dbReference type="PROSITE" id="PS50125"/>
    </source>
</evidence>
<dbReference type="GO" id="GO:0004016">
    <property type="term" value="F:adenylate cyclase activity"/>
    <property type="evidence" value="ECO:0007669"/>
    <property type="project" value="UniProtKB-ARBA"/>
</dbReference>
<gene>
    <name evidence="2" type="ORF">SAMN00777080_1610</name>
</gene>
<dbReference type="OrthoDB" id="9779074at2"/>
<dbReference type="SUPFAM" id="SSF55073">
    <property type="entry name" value="Nucleotide cyclase"/>
    <property type="match status" value="1"/>
</dbReference>
<sequence length="711" mass="80524">MSQIRQLAAIMFTDIVGYTALMGNDEQKAFELLRKNREIHKPVIDEFGGKFIKELGDGVMASFPSVSNAVYAAIKIQELCNEANVYKLRIGIHQGEVIFENEDIFGDVVNIAARIQALAAPASIFVSESVQRDLTNKNDIRSEFFKIENLKNVKEPVKVYRILSASSISSSNQTSAIEKSSIIPEYDYDIHISFRFNDNKYDGWVSELVAKLKQELSATCKDKLSIYFDINPEDEKKKFLQEDGSVSSKIKSLIFIPIISQTYCDVNSPVWKNEFKGFQDGVLSEKMGKTIKLLNDNVASRVIPVKIHDIDMEDIKLLESELSDGLRSIDFIFREDGVNRPLLPIDDEKQGNPNRPMYRNQINKLANAVKDIVSGAKLFQKENSFGYTAFSPTATKIVPNVVSTSLSSSLKVQMIDRARPNIFLAWTSNDIKEKREEMAIILQKAGFNVLPSIDCPADDEVFKAKTVEALNQCVCSLHILSGEFGRRFESEDDVSFPQYQFLEAKKIIDAANSDFNSFIWVHPESTGTIKSAQQEFIKYIRNNITKNMMFSNSAGPMQLVDDIRVVMMKEEVEIFDSKDTDIFFIFNQQDELEAKEITDRLSLEYPIEIMNIMPDGEDQYREVSSQQIPKSKLAVVYFKYAADWALPFIKQIWKEVGGASSPTPIFFVGEDDPRSNFARIFKAPKVVSTIVPKEEVPAEVKKVYTTVVNLK</sequence>
<accession>A0A1W2H2N7</accession>